<evidence type="ECO:0000256" key="1">
    <source>
        <dbReference type="ARBA" id="ARBA00004141"/>
    </source>
</evidence>
<sequence>MPSKYKELNKNGIPFKASFLNLIITFIFAMIWLFIPDIIQGATGGNAVFSYAAITGEASLIMTIIYSFVIMVALKLGFTKKMRVKVWKMIAWSLVLIFLIWQFVQFFVDLGRSYHTAIN</sequence>
<proteinExistence type="predicted"/>
<evidence type="ECO:0000256" key="3">
    <source>
        <dbReference type="ARBA" id="ARBA00022989"/>
    </source>
</evidence>
<comment type="subcellular location">
    <subcellularLocation>
        <location evidence="1">Membrane</location>
        <topology evidence="1">Multi-pass membrane protein</topology>
    </subcellularLocation>
</comment>
<dbReference type="EMBL" id="JTLV02000001">
    <property type="protein sequence ID" value="PQM31770.1"/>
    <property type="molecule type" value="Genomic_DNA"/>
</dbReference>
<keyword evidence="3 5" id="KW-1133">Transmembrane helix</keyword>
<evidence type="ECO:0000313" key="7">
    <source>
        <dbReference type="Proteomes" id="UP000031565"/>
    </source>
</evidence>
<gene>
    <name evidence="6" type="ORF">SMSRO_SF016230</name>
</gene>
<dbReference type="RefSeq" id="WP_105628960.1">
    <property type="nucleotide sequence ID" value="NZ_CM020866.1"/>
</dbReference>
<organism evidence="6 7">
    <name type="scientific">Spiroplasma poulsonii</name>
    <dbReference type="NCBI Taxonomy" id="2138"/>
    <lineage>
        <taxon>Bacteria</taxon>
        <taxon>Bacillati</taxon>
        <taxon>Mycoplasmatota</taxon>
        <taxon>Mollicutes</taxon>
        <taxon>Entomoplasmatales</taxon>
        <taxon>Spiroplasmataceae</taxon>
        <taxon>Spiroplasma</taxon>
    </lineage>
</organism>
<evidence type="ECO:0000256" key="2">
    <source>
        <dbReference type="ARBA" id="ARBA00022692"/>
    </source>
</evidence>
<dbReference type="Proteomes" id="UP000031565">
    <property type="component" value="Unassembled WGS sequence"/>
</dbReference>
<protein>
    <submittedName>
        <fullName evidence="6">Uncharacterized protein</fullName>
    </submittedName>
</protein>
<keyword evidence="4 5" id="KW-0472">Membrane</keyword>
<accession>A0A2P6FE90</accession>
<keyword evidence="2 5" id="KW-0812">Transmembrane</keyword>
<dbReference type="InterPro" id="IPR002293">
    <property type="entry name" value="AA/rel_permease1"/>
</dbReference>
<reference evidence="6 7" key="1">
    <citation type="journal article" date="2015" name="MBio">
        <title>Genome sequence of the Drosophila melanogaster male-killing Spiroplasma strain MSRO endosymbiont.</title>
        <authorList>
            <person name="Paredes J.C."/>
            <person name="Herren J.K."/>
            <person name="Schupfer F."/>
            <person name="Marin R."/>
            <person name="Claverol S."/>
            <person name="Kuo C.H."/>
            <person name="Lemaitre B."/>
            <person name="Beven L."/>
        </authorList>
    </citation>
    <scope>NUCLEOTIDE SEQUENCE [LARGE SCALE GENOMIC DNA]</scope>
    <source>
        <strain evidence="6 7">MSRO</strain>
    </source>
</reference>
<keyword evidence="7" id="KW-1185">Reference proteome</keyword>
<feature type="transmembrane region" description="Helical" evidence="5">
    <location>
        <begin position="12"/>
        <end position="35"/>
    </location>
</feature>
<dbReference type="GO" id="GO:0022857">
    <property type="term" value="F:transmembrane transporter activity"/>
    <property type="evidence" value="ECO:0007669"/>
    <property type="project" value="InterPro"/>
</dbReference>
<dbReference type="AlphaFoldDB" id="A0A2P6FE90"/>
<feature type="transmembrane region" description="Helical" evidence="5">
    <location>
        <begin position="47"/>
        <end position="74"/>
    </location>
</feature>
<dbReference type="Pfam" id="PF13520">
    <property type="entry name" value="AA_permease_2"/>
    <property type="match status" value="1"/>
</dbReference>
<feature type="transmembrane region" description="Helical" evidence="5">
    <location>
        <begin position="86"/>
        <end position="104"/>
    </location>
</feature>
<name>A0A2P6FE90_9MOLU</name>
<comment type="caution">
    <text evidence="6">The sequence shown here is derived from an EMBL/GenBank/DDBJ whole genome shotgun (WGS) entry which is preliminary data.</text>
</comment>
<evidence type="ECO:0000313" key="6">
    <source>
        <dbReference type="EMBL" id="PQM31770.1"/>
    </source>
</evidence>
<evidence type="ECO:0000256" key="5">
    <source>
        <dbReference type="SAM" id="Phobius"/>
    </source>
</evidence>
<dbReference type="GO" id="GO:0016020">
    <property type="term" value="C:membrane"/>
    <property type="evidence" value="ECO:0007669"/>
    <property type="project" value="UniProtKB-SubCell"/>
</dbReference>
<evidence type="ECO:0000256" key="4">
    <source>
        <dbReference type="ARBA" id="ARBA00023136"/>
    </source>
</evidence>